<geneLocation type="plasmid" evidence="1">
    <name>pSa1423-160k</name>
</geneLocation>
<dbReference type="AlphaFoldDB" id="A0A482EXD1"/>
<evidence type="ECO:0000313" key="1">
    <source>
        <dbReference type="EMBL" id="QBM91525.1"/>
    </source>
</evidence>
<sequence>MVMTSHMSEIANGDDDADERAIMLAVNPEERAIMARRAQEREERLKLKAQRERPTMLDIYLKAANAAGKDIGMMETELKSAMEQIEIPAKSLTT</sequence>
<name>A0A482EXD1_SALSP</name>
<keyword evidence="1" id="KW-0614">Plasmid</keyword>
<protein>
    <submittedName>
        <fullName evidence="1">Uncharacterized protein</fullName>
    </submittedName>
</protein>
<organism evidence="1">
    <name type="scientific">Salmonella sp</name>
    <dbReference type="NCBI Taxonomy" id="599"/>
    <lineage>
        <taxon>Bacteria</taxon>
        <taxon>Pseudomonadati</taxon>
        <taxon>Pseudomonadota</taxon>
        <taxon>Gammaproteobacteria</taxon>
        <taxon>Enterobacterales</taxon>
        <taxon>Enterobacteriaceae</taxon>
        <taxon>Salmonella</taxon>
    </lineage>
</organism>
<reference evidence="1" key="1">
    <citation type="submission" date="2019-01" db="EMBL/GenBank/DDBJ databases">
        <title>Salmonella strain 1423 plasmid sequences.</title>
        <authorList>
            <person name="Chen K."/>
            <person name="Chen S."/>
        </authorList>
    </citation>
    <scope>NUCLEOTIDE SEQUENCE</scope>
    <source>
        <strain evidence="1">Sa1423</strain>
        <plasmid evidence="1">pSa1423-160k</plasmid>
    </source>
</reference>
<dbReference type="RefSeq" id="WP_225312268.1">
    <property type="nucleotide sequence ID" value="NZ_MK356558.1"/>
</dbReference>
<dbReference type="EMBL" id="MK356558">
    <property type="protein sequence ID" value="QBM91525.1"/>
    <property type="molecule type" value="Genomic_DNA"/>
</dbReference>
<accession>A0A482EXD1</accession>
<gene>
    <name evidence="1" type="ORF">NNIBIDOC_00199</name>
</gene>
<proteinExistence type="predicted"/>